<gene>
    <name evidence="2" type="ORF">Adt_20976</name>
</gene>
<feature type="compositionally biased region" description="Basic and acidic residues" evidence="1">
    <location>
        <begin position="16"/>
        <end position="26"/>
    </location>
</feature>
<proteinExistence type="predicted"/>
<evidence type="ECO:0000313" key="3">
    <source>
        <dbReference type="Proteomes" id="UP001604336"/>
    </source>
</evidence>
<feature type="region of interest" description="Disordered" evidence="1">
    <location>
        <begin position="1"/>
        <end position="60"/>
    </location>
</feature>
<comment type="caution">
    <text evidence="2">The sequence shown here is derived from an EMBL/GenBank/DDBJ whole genome shotgun (WGS) entry which is preliminary data.</text>
</comment>
<dbReference type="EMBL" id="JBFOLK010000006">
    <property type="protein sequence ID" value="KAL2505355.1"/>
    <property type="molecule type" value="Genomic_DNA"/>
</dbReference>
<evidence type="ECO:0000256" key="1">
    <source>
        <dbReference type="SAM" id="MobiDB-lite"/>
    </source>
</evidence>
<dbReference type="AlphaFoldDB" id="A0ABD1SY55"/>
<dbReference type="Proteomes" id="UP001604336">
    <property type="component" value="Unassembled WGS sequence"/>
</dbReference>
<keyword evidence="3" id="KW-1185">Reference proteome</keyword>
<protein>
    <submittedName>
        <fullName evidence="2">Uncharacterized protein</fullName>
    </submittedName>
</protein>
<accession>A0ABD1SY55</accession>
<organism evidence="2 3">
    <name type="scientific">Abeliophyllum distichum</name>
    <dbReference type="NCBI Taxonomy" id="126358"/>
    <lineage>
        <taxon>Eukaryota</taxon>
        <taxon>Viridiplantae</taxon>
        <taxon>Streptophyta</taxon>
        <taxon>Embryophyta</taxon>
        <taxon>Tracheophyta</taxon>
        <taxon>Spermatophyta</taxon>
        <taxon>Magnoliopsida</taxon>
        <taxon>eudicotyledons</taxon>
        <taxon>Gunneridae</taxon>
        <taxon>Pentapetalae</taxon>
        <taxon>asterids</taxon>
        <taxon>lamiids</taxon>
        <taxon>Lamiales</taxon>
        <taxon>Oleaceae</taxon>
        <taxon>Forsythieae</taxon>
        <taxon>Abeliophyllum</taxon>
    </lineage>
</organism>
<reference evidence="3" key="1">
    <citation type="submission" date="2024-07" db="EMBL/GenBank/DDBJ databases">
        <title>Two chromosome-level genome assemblies of Korean endemic species Abeliophyllum distichum and Forsythia ovata (Oleaceae).</title>
        <authorList>
            <person name="Jang H."/>
        </authorList>
    </citation>
    <scope>NUCLEOTIDE SEQUENCE [LARGE SCALE GENOMIC DNA]</scope>
</reference>
<evidence type="ECO:0000313" key="2">
    <source>
        <dbReference type="EMBL" id="KAL2505355.1"/>
    </source>
</evidence>
<name>A0ABD1SY55_9LAMI</name>
<sequence>MAERMSDLVGKTGENNLEKQSEHPEDSNFNPKRHRKKASRTRNAVVGGQPNDEERSGAEARALAIRHSHPYSDPWDSRHYQLVDSLKELEHRPARSASVFVRLIDKADSY</sequence>
<feature type="compositionally biased region" description="Basic residues" evidence="1">
    <location>
        <begin position="31"/>
        <end position="40"/>
    </location>
</feature>